<dbReference type="Pfam" id="PF00961">
    <property type="entry name" value="LAGLIDADG_1"/>
    <property type="match status" value="2"/>
</dbReference>
<feature type="domain" description="Homing endonuclease LAGLIDADG" evidence="1">
    <location>
        <begin position="72"/>
        <end position="158"/>
    </location>
</feature>
<evidence type="ECO:0000313" key="2">
    <source>
        <dbReference type="EMBL" id="VBB87374.1"/>
    </source>
</evidence>
<accession>A0ABY6SNR8</accession>
<name>A0ABY6SNR8_PODCO</name>
<reference evidence="2" key="1">
    <citation type="submission" date="2018-02" db="EMBL/GenBank/DDBJ databases">
        <authorList>
            <person name="Silar P."/>
        </authorList>
    </citation>
    <scope>NUCLEOTIDE SEQUENCE [LARGE SCALE GENOMIC DNA]</scope>
    <source>
        <strain evidence="2">T</strain>
    </source>
</reference>
<proteinExistence type="predicted"/>
<dbReference type="SUPFAM" id="SSF55608">
    <property type="entry name" value="Homing endonucleases"/>
    <property type="match status" value="2"/>
</dbReference>
<sequence>KHILINDLVLAILFIIIVFNKSSTNVLTSSSKLEDDYSTPVNNFNFGSFASKFVEHFPNVTLPSERFLTWFIGFTEGEGSFIVNNRGDLCFVITQSTIDIYILEFIKETLGFGKVISQSKITSRYVTQNKKEIELLIHLFNGNLILPRRKEQFEKFIQGFNIWVTKGRILLNPVEIRHTSILPSLNNSWLTGFTDGEGCFTCSINKDKGFSFNFNISQKWEKNVVILEHLCVLLKGGIVSKHAIDNVNEYRLGGINNCKNVFPYFDNYPLMTKKSASYIAWKEIHLDLLNKHHLDPVKRVEIIEKSRLINKFN</sequence>
<protein>
    <submittedName>
        <fullName evidence="2">Dod COI i8 grp ID protein</fullName>
    </submittedName>
</protein>
<dbReference type="Gene3D" id="3.10.28.10">
    <property type="entry name" value="Homing endonucleases"/>
    <property type="match status" value="2"/>
</dbReference>
<keyword evidence="2" id="KW-0496">Mitochondrion</keyword>
<dbReference type="Proteomes" id="UP000280685">
    <property type="component" value="Mitochondrion MT"/>
</dbReference>
<feature type="domain" description="Homing endonuclease LAGLIDADG" evidence="1">
    <location>
        <begin position="190"/>
        <end position="285"/>
    </location>
</feature>
<organism evidence="2 3">
    <name type="scientific">Podospora comata</name>
    <dbReference type="NCBI Taxonomy" id="48703"/>
    <lineage>
        <taxon>Eukaryota</taxon>
        <taxon>Fungi</taxon>
        <taxon>Dikarya</taxon>
        <taxon>Ascomycota</taxon>
        <taxon>Pezizomycotina</taxon>
        <taxon>Sordariomycetes</taxon>
        <taxon>Sordariomycetidae</taxon>
        <taxon>Sordariales</taxon>
        <taxon>Podosporaceae</taxon>
        <taxon>Podospora</taxon>
    </lineage>
</organism>
<dbReference type="PANTHER" id="PTHR36181:SF4">
    <property type="entry name" value="LAGLIDADG ENDONUCLEASE"/>
    <property type="match status" value="1"/>
</dbReference>
<gene>
    <name evidence="2" type="ORF">PAMITO_ORF313A</name>
</gene>
<geneLocation type="mitochondrion" evidence="2"/>
<dbReference type="InterPro" id="IPR004860">
    <property type="entry name" value="LAGLIDADG_dom"/>
</dbReference>
<dbReference type="InterPro" id="IPR027434">
    <property type="entry name" value="Homing_endonucl"/>
</dbReference>
<feature type="non-terminal residue" evidence="2">
    <location>
        <position position="1"/>
    </location>
</feature>
<evidence type="ECO:0000313" key="3">
    <source>
        <dbReference type="Proteomes" id="UP000280685"/>
    </source>
</evidence>
<dbReference type="PANTHER" id="PTHR36181">
    <property type="entry name" value="INTRON-ENCODED ENDONUCLEASE AI3-RELATED"/>
    <property type="match status" value="1"/>
</dbReference>
<evidence type="ECO:0000259" key="1">
    <source>
        <dbReference type="Pfam" id="PF00961"/>
    </source>
</evidence>
<dbReference type="EMBL" id="LR026971">
    <property type="protein sequence ID" value="VBB87374.1"/>
    <property type="molecule type" value="Genomic_DNA"/>
</dbReference>
<keyword evidence="3" id="KW-1185">Reference proteome</keyword>
<dbReference type="InterPro" id="IPR051289">
    <property type="entry name" value="LAGLIDADG_Endonuclease"/>
</dbReference>